<gene>
    <name evidence="1" type="ORF">T10_11047</name>
</gene>
<reference evidence="1 2" key="1">
    <citation type="submission" date="2015-01" db="EMBL/GenBank/DDBJ databases">
        <title>Evolution of Trichinella species and genotypes.</title>
        <authorList>
            <person name="Korhonen P.K."/>
            <person name="Edoardo P."/>
            <person name="Giuseppe L.R."/>
            <person name="Gasser R.B."/>
        </authorList>
    </citation>
    <scope>NUCLEOTIDE SEQUENCE [LARGE SCALE GENOMIC DNA]</scope>
    <source>
        <strain evidence="1">ISS1980</strain>
    </source>
</reference>
<evidence type="ECO:0000313" key="1">
    <source>
        <dbReference type="EMBL" id="KRZ63626.1"/>
    </source>
</evidence>
<proteinExistence type="predicted"/>
<accession>A0A0V1LVS3</accession>
<protein>
    <submittedName>
        <fullName evidence="1">Uncharacterized protein</fullName>
    </submittedName>
</protein>
<dbReference type="Proteomes" id="UP000054843">
    <property type="component" value="Unassembled WGS sequence"/>
</dbReference>
<feature type="non-terminal residue" evidence="1">
    <location>
        <position position="37"/>
    </location>
</feature>
<dbReference type="AlphaFoldDB" id="A0A0V1LVS3"/>
<organism evidence="1 2">
    <name type="scientific">Trichinella papuae</name>
    <dbReference type="NCBI Taxonomy" id="268474"/>
    <lineage>
        <taxon>Eukaryota</taxon>
        <taxon>Metazoa</taxon>
        <taxon>Ecdysozoa</taxon>
        <taxon>Nematoda</taxon>
        <taxon>Enoplea</taxon>
        <taxon>Dorylaimia</taxon>
        <taxon>Trichinellida</taxon>
        <taxon>Trichinellidae</taxon>
        <taxon>Trichinella</taxon>
    </lineage>
</organism>
<name>A0A0V1LVS3_9BILA</name>
<evidence type="ECO:0000313" key="2">
    <source>
        <dbReference type="Proteomes" id="UP000054843"/>
    </source>
</evidence>
<feature type="non-terminal residue" evidence="1">
    <location>
        <position position="1"/>
    </location>
</feature>
<comment type="caution">
    <text evidence="1">The sequence shown here is derived from an EMBL/GenBank/DDBJ whole genome shotgun (WGS) entry which is preliminary data.</text>
</comment>
<dbReference type="EMBL" id="JYDO01002262">
    <property type="protein sequence ID" value="KRZ63626.1"/>
    <property type="molecule type" value="Genomic_DNA"/>
</dbReference>
<sequence length="37" mass="4177">LREQGMIWVILEAFSLSFAEKSLFALFRVTQARSGSS</sequence>
<keyword evidence="2" id="KW-1185">Reference proteome</keyword>